<keyword evidence="1" id="KW-0732">Signal</keyword>
<dbReference type="InterPro" id="IPR032184">
    <property type="entry name" value="DUF5016"/>
</dbReference>
<dbReference type="Proteomes" id="UP000215355">
    <property type="component" value="Chromosome 1"/>
</dbReference>
<evidence type="ECO:0000259" key="2">
    <source>
        <dbReference type="Pfam" id="PF16408"/>
    </source>
</evidence>
<evidence type="ECO:0000256" key="1">
    <source>
        <dbReference type="SAM" id="SignalP"/>
    </source>
</evidence>
<dbReference type="Pfam" id="PF16408">
    <property type="entry name" value="DUF5016"/>
    <property type="match status" value="1"/>
</dbReference>
<dbReference type="KEGG" id="smiz:4412673_00525"/>
<feature type="chain" id="PRO_5042531637" description="DUF5125 domain-containing protein" evidence="1">
    <location>
        <begin position="22"/>
        <end position="442"/>
    </location>
</feature>
<dbReference type="RefSeq" id="WP_093100554.1">
    <property type="nucleotide sequence ID" value="NZ_FNGK01000007.1"/>
</dbReference>
<accession>A0AAJ4X8M0</accession>
<sequence>MKKLINYLAFSLLLSFMFSCKEDELIVPYGAGEPAIEIVKSPTASLFGDSLQYTVNVSDKSVALSTLKVQLLFSDEVVSEQTIRTKESGSYSGKLYVPFLKNIPNGSALLKFTLQNVQMVSKTEEKVVTIARPDFPYLDLVAEGKTYRMSKVGPNQYEVSDEFKMKAPAYIEAPKVGEFGNKIQFGWENKGIQQGVNTPIPFSNAFDGVYKISFNTLTYAAAPFVRYAINDTDMEMVEDEIFSLDLTINKDEELTFEGMPAGWWVDKDYIRQDGDKYYFNAMSGKYRFIADLGKKYIKVEAMNGNDLARLNADGTGAIWIIGEGVGKPSVADNQVGWDPGKAICVTPMGDKKYQVTLVGGQSINTDNINFKFFHEKGWNGEFKNTDLTTTSDLILVGDGKNGRDPGNLGLQAGKKLEVGATYVIVVDLSEGNNKAKLTVTKQ</sequence>
<evidence type="ECO:0000313" key="5">
    <source>
        <dbReference type="EMBL" id="SNV41696.1"/>
    </source>
</evidence>
<proteinExistence type="predicted"/>
<feature type="domain" description="DUF5125" evidence="3">
    <location>
        <begin position="128"/>
        <end position="309"/>
    </location>
</feature>
<feature type="signal peptide" evidence="1">
    <location>
        <begin position="1"/>
        <end position="21"/>
    </location>
</feature>
<name>A0AAJ4X8M0_9SPHI</name>
<dbReference type="AlphaFoldDB" id="A0AAJ4X8M0"/>
<feature type="domain" description="DUF5016" evidence="2">
    <location>
        <begin position="2"/>
        <end position="120"/>
    </location>
</feature>
<evidence type="ECO:0008006" key="7">
    <source>
        <dbReference type="Google" id="ProtNLM"/>
    </source>
</evidence>
<dbReference type="InterPro" id="IPR033429">
    <property type="entry name" value="DUF5125"/>
</dbReference>
<dbReference type="Pfam" id="PF17163">
    <property type="entry name" value="DUF5125"/>
    <property type="match status" value="1"/>
</dbReference>
<protein>
    <recommendedName>
        <fullName evidence="7">DUF5125 domain-containing protein</fullName>
    </recommendedName>
</protein>
<dbReference type="EMBL" id="LT906468">
    <property type="protein sequence ID" value="SNV41696.1"/>
    <property type="molecule type" value="Genomic_DNA"/>
</dbReference>
<dbReference type="PROSITE" id="PS51257">
    <property type="entry name" value="PROKAR_LIPOPROTEIN"/>
    <property type="match status" value="1"/>
</dbReference>
<organism evidence="5 6">
    <name type="scientific">Sphingobacterium mizutaii</name>
    <dbReference type="NCBI Taxonomy" id="1010"/>
    <lineage>
        <taxon>Bacteria</taxon>
        <taxon>Pseudomonadati</taxon>
        <taxon>Bacteroidota</taxon>
        <taxon>Sphingobacteriia</taxon>
        <taxon>Sphingobacteriales</taxon>
        <taxon>Sphingobacteriaceae</taxon>
        <taxon>Sphingobacterium</taxon>
    </lineage>
</organism>
<evidence type="ECO:0000313" key="6">
    <source>
        <dbReference type="Proteomes" id="UP000215355"/>
    </source>
</evidence>
<dbReference type="InterPro" id="IPR033430">
    <property type="entry name" value="DUF5121"/>
</dbReference>
<evidence type="ECO:0000259" key="3">
    <source>
        <dbReference type="Pfam" id="PF17163"/>
    </source>
</evidence>
<dbReference type="Pfam" id="PF17165">
    <property type="entry name" value="DUF5121"/>
    <property type="match status" value="1"/>
</dbReference>
<gene>
    <name evidence="5" type="ORF">SAMEA4412673_00525</name>
</gene>
<feature type="domain" description="DUF5121" evidence="4">
    <location>
        <begin position="313"/>
        <end position="428"/>
    </location>
</feature>
<reference evidence="5 6" key="1">
    <citation type="submission" date="2017-06" db="EMBL/GenBank/DDBJ databases">
        <authorList>
            <consortium name="Pathogen Informatics"/>
        </authorList>
    </citation>
    <scope>NUCLEOTIDE SEQUENCE [LARGE SCALE GENOMIC DNA]</scope>
    <source>
        <strain evidence="5 6">NCTC12149</strain>
    </source>
</reference>
<evidence type="ECO:0000259" key="4">
    <source>
        <dbReference type="Pfam" id="PF17165"/>
    </source>
</evidence>